<dbReference type="AlphaFoldDB" id="A0A2A6FRU4"/>
<evidence type="ECO:0000256" key="3">
    <source>
        <dbReference type="ARBA" id="ARBA00022801"/>
    </source>
</evidence>
<dbReference type="SUPFAM" id="SSF53187">
    <property type="entry name" value="Zn-dependent exopeptidases"/>
    <property type="match status" value="1"/>
</dbReference>
<dbReference type="GO" id="GO:0046872">
    <property type="term" value="F:metal ion binding"/>
    <property type="evidence" value="ECO:0007669"/>
    <property type="project" value="UniProtKB-KW"/>
</dbReference>
<reference evidence="6" key="1">
    <citation type="submission" date="2017-03" db="EMBL/GenBank/DDBJ databases">
        <authorList>
            <person name="Lund M.B."/>
        </authorList>
    </citation>
    <scope>NUCLEOTIDE SEQUENCE [LARGE SCALE GENOMIC DNA]</scope>
</reference>
<evidence type="ECO:0000259" key="4">
    <source>
        <dbReference type="Pfam" id="PF07687"/>
    </source>
</evidence>
<dbReference type="Gene3D" id="3.40.630.10">
    <property type="entry name" value="Zn peptidases"/>
    <property type="match status" value="1"/>
</dbReference>
<evidence type="ECO:0000313" key="6">
    <source>
        <dbReference type="Proteomes" id="UP000219994"/>
    </source>
</evidence>
<evidence type="ECO:0000313" key="5">
    <source>
        <dbReference type="EMBL" id="PDQ35321.1"/>
    </source>
</evidence>
<comment type="caution">
    <text evidence="5">The sequence shown here is derived from an EMBL/GenBank/DDBJ whole genome shotgun (WGS) entry which is preliminary data.</text>
</comment>
<keyword evidence="1" id="KW-0645">Protease</keyword>
<dbReference type="InterPro" id="IPR051458">
    <property type="entry name" value="Cyt/Met_Dipeptidase"/>
</dbReference>
<evidence type="ECO:0000256" key="2">
    <source>
        <dbReference type="ARBA" id="ARBA00022723"/>
    </source>
</evidence>
<dbReference type="PANTHER" id="PTHR43270">
    <property type="entry name" value="BETA-ALA-HIS DIPEPTIDASE"/>
    <property type="match status" value="1"/>
</dbReference>
<dbReference type="Proteomes" id="UP000219994">
    <property type="component" value="Unassembled WGS sequence"/>
</dbReference>
<organism evidence="5 6">
    <name type="scientific">Candidatus Lumbricidiphila eiseniae</name>
    <dbReference type="NCBI Taxonomy" id="1969409"/>
    <lineage>
        <taxon>Bacteria</taxon>
        <taxon>Bacillati</taxon>
        <taxon>Actinomycetota</taxon>
        <taxon>Actinomycetes</taxon>
        <taxon>Micrococcales</taxon>
        <taxon>Microbacteriaceae</taxon>
        <taxon>Candidatus Lumbricidiphila</taxon>
    </lineage>
</organism>
<dbReference type="PANTHER" id="PTHR43270:SF12">
    <property type="entry name" value="SUCCINYL-DIAMINOPIMELATE DESUCCINYLASE"/>
    <property type="match status" value="1"/>
</dbReference>
<dbReference type="Gene3D" id="3.30.70.360">
    <property type="match status" value="1"/>
</dbReference>
<feature type="domain" description="Peptidase M20 dimerisation" evidence="4">
    <location>
        <begin position="232"/>
        <end position="379"/>
    </location>
</feature>
<dbReference type="NCBIfam" id="NF005914">
    <property type="entry name" value="PRK07907.1"/>
    <property type="match status" value="1"/>
</dbReference>
<accession>A0A2A6FRU4</accession>
<gene>
    <name evidence="5" type="ORF">B5766_06905</name>
</gene>
<dbReference type="InterPro" id="IPR011650">
    <property type="entry name" value="Peptidase_M20_dimer"/>
</dbReference>
<dbReference type="Pfam" id="PF07687">
    <property type="entry name" value="M20_dimer"/>
    <property type="match status" value="1"/>
</dbReference>
<dbReference type="GO" id="GO:0008233">
    <property type="term" value="F:peptidase activity"/>
    <property type="evidence" value="ECO:0007669"/>
    <property type="project" value="UniProtKB-KW"/>
</dbReference>
<dbReference type="GO" id="GO:0006508">
    <property type="term" value="P:proteolysis"/>
    <property type="evidence" value="ECO:0007669"/>
    <property type="project" value="UniProtKB-KW"/>
</dbReference>
<dbReference type="Pfam" id="PF01546">
    <property type="entry name" value="Peptidase_M20"/>
    <property type="match status" value="1"/>
</dbReference>
<keyword evidence="3" id="KW-0378">Hydrolase</keyword>
<protein>
    <submittedName>
        <fullName evidence="5">Dipeptidase</fullName>
    </submittedName>
</protein>
<sequence length="488" mass="52339">MTTETHEEALRQYIQAELPTTVAELCRLVRIPSVSWPAFDPAHVSASADAVAELLRGIGLFDLVEVRQAALDNSAAATLKPIAPATSAPSTSSAPPVDSLGAPAVVAHRAARNGRPTVLLYAHHDVQPPGNDTEWETPPFEPTLRGDRLYGRGAADDKAGIMAHIGALRAVRDILGDRLDVGIALFIEGEEEYNSRSFRTFLRENRELLAADVIIVADSVNWSTDIPALTVALRGAVAFNLRIDTLDHALHSGMFGGVVPDAMLATVRLLNTLWDAQGGVAVVGLRNAEIITPPYEEAQLRAETGLPDAVHPIGEGSFLSRIWCQPSITVTGIDAPTTAHASNTLLPHVRVRISARVAPGQDAAEAFQLIRTHLEQHAPFGASLSFEDVETGQPFLVDTGGWAVTDMRAAMTRAWGQKPVDIGIGGSIPFISELVDQFPLAQILVTGVEDADSRAHSPNESLHLGAFRRAILTEALFMTQLNERNPGD</sequence>
<dbReference type="EMBL" id="NAEP01000036">
    <property type="protein sequence ID" value="PDQ35321.1"/>
    <property type="molecule type" value="Genomic_DNA"/>
</dbReference>
<dbReference type="InterPro" id="IPR002933">
    <property type="entry name" value="Peptidase_M20"/>
</dbReference>
<proteinExistence type="predicted"/>
<name>A0A2A6FRU4_9MICO</name>
<keyword evidence="2" id="KW-0479">Metal-binding</keyword>
<evidence type="ECO:0000256" key="1">
    <source>
        <dbReference type="ARBA" id="ARBA00022670"/>
    </source>
</evidence>